<feature type="region of interest" description="Disordered" evidence="1">
    <location>
        <begin position="588"/>
        <end position="609"/>
    </location>
</feature>
<feature type="region of interest" description="Disordered" evidence="1">
    <location>
        <begin position="104"/>
        <end position="123"/>
    </location>
</feature>
<evidence type="ECO:0000313" key="4">
    <source>
        <dbReference type="Proteomes" id="UP000282087"/>
    </source>
</evidence>
<feature type="compositionally biased region" description="Polar residues" evidence="1">
    <location>
        <begin position="270"/>
        <end position="289"/>
    </location>
</feature>
<sequence length="664" mass="73963">MNIREPKHKLIHQKPHSSKVPPTPTPSPLFQQSERNSPPPKRRNKPNSMSSNSNSNNTISDRVWAQAVHSVVDRRLTLRQASQTFGLQQAALHRLVHQHTLQQFRKTSSTRLHSTSPTNSEDSRLSALAIASSNKNTEPSNKHYVFPRLNSVVLGHNSPSGMSLPVVTPLAVMVPPPVCELTPEINDEVVAVLREQFMPQQYDEYETSDGRYDRLEGYADADIADVARAIVGHNGRRALPPNFPSDNWLATFKRENGFVDVDDMVRCGDRTSSGNHSKVPSQRQLQSHNTSNYELELQKYELEKQQDHEDQTHWIQGRKYRQPATPPSPSPPQHSPIQRHVSYVWDDANGKMDGTSRAKPLQRLRFYPLQHQLRDNGRYRRSPSAGSRNSHSDRYSLPDSTSSDRNYRQSNLVPAKVWEAAMEDVAIHGMSLRNAAKAHGVHFAALHRRLKKRQQHKMSMPCEPNYIPFEDEAGVVRVIHARAEMGVLLTFTELVDLLKRTSLKHRSHLPEDIAAALVRRFQSRVEHSVRHLIVDWPALPNNVLYRLRDTGSPEADRCGLAGGVAAANVGKNSLPSIISRSSEATSLSSSGSSSSLSPHAQSVSGVSFPVHKSPVDTTSTLAWDNVKAGNKTNDDDVNVSAATVSPPSDDNEAASSQSCVILRL</sequence>
<evidence type="ECO:0000256" key="1">
    <source>
        <dbReference type="SAM" id="MobiDB-lite"/>
    </source>
</evidence>
<dbReference type="AlphaFoldDB" id="A0A3M6VB52"/>
<dbReference type="PANTHER" id="PTHR33215">
    <property type="entry name" value="PROTEIN DISTAL ANTENNA"/>
    <property type="match status" value="1"/>
</dbReference>
<protein>
    <recommendedName>
        <fullName evidence="6">HTH psq-type domain-containing protein</fullName>
    </recommendedName>
</protein>
<dbReference type="OrthoDB" id="166044at2759"/>
<proteinExistence type="predicted"/>
<dbReference type="PANTHER" id="PTHR33215:SF13">
    <property type="entry name" value="PROTEIN DISTAL ANTENNA"/>
    <property type="match status" value="1"/>
</dbReference>
<gene>
    <name evidence="3" type="ORF">DD237_003730</name>
    <name evidence="2" type="ORF">DD238_005441</name>
</gene>
<feature type="compositionally biased region" description="Polar residues" evidence="1">
    <location>
        <begin position="640"/>
        <end position="657"/>
    </location>
</feature>
<keyword evidence="4" id="KW-1185">Reference proteome</keyword>
<feature type="compositionally biased region" description="Basic residues" evidence="1">
    <location>
        <begin position="1"/>
        <end position="17"/>
    </location>
</feature>
<evidence type="ECO:0000313" key="2">
    <source>
        <dbReference type="EMBL" id="RMX63353.1"/>
    </source>
</evidence>
<dbReference type="VEuPathDB" id="FungiDB:DD237_003730"/>
<name>A0A3M6VB52_9STRA</name>
<dbReference type="Proteomes" id="UP000286097">
    <property type="component" value="Unassembled WGS sequence"/>
</dbReference>
<dbReference type="EMBL" id="QKXF01000208">
    <property type="protein sequence ID" value="RQM14341.1"/>
    <property type="molecule type" value="Genomic_DNA"/>
</dbReference>
<evidence type="ECO:0000313" key="5">
    <source>
        <dbReference type="Proteomes" id="UP000286097"/>
    </source>
</evidence>
<feature type="region of interest" description="Disordered" evidence="1">
    <location>
        <begin position="269"/>
        <end position="289"/>
    </location>
</feature>
<dbReference type="Proteomes" id="UP000282087">
    <property type="component" value="Unassembled WGS sequence"/>
</dbReference>
<evidence type="ECO:0008006" key="6">
    <source>
        <dbReference type="Google" id="ProtNLM"/>
    </source>
</evidence>
<feature type="region of interest" description="Disordered" evidence="1">
    <location>
        <begin position="347"/>
        <end position="408"/>
    </location>
</feature>
<comment type="caution">
    <text evidence="2">The sequence shown here is derived from an EMBL/GenBank/DDBJ whole genome shotgun (WGS) entry which is preliminary data.</text>
</comment>
<accession>A0A3M6VB52</accession>
<feature type="region of interest" description="Disordered" evidence="1">
    <location>
        <begin position="626"/>
        <end position="657"/>
    </location>
</feature>
<feature type="compositionally biased region" description="Polar residues" evidence="1">
    <location>
        <begin position="104"/>
        <end position="120"/>
    </location>
</feature>
<evidence type="ECO:0000313" key="3">
    <source>
        <dbReference type="EMBL" id="RQM14341.1"/>
    </source>
</evidence>
<dbReference type="Gene3D" id="1.10.10.60">
    <property type="entry name" value="Homeodomain-like"/>
    <property type="match status" value="1"/>
</dbReference>
<dbReference type="InterPro" id="IPR051839">
    <property type="entry name" value="RD_transcriptional_regulator"/>
</dbReference>
<feature type="region of interest" description="Disordered" evidence="1">
    <location>
        <begin position="1"/>
        <end position="60"/>
    </location>
</feature>
<organism evidence="2 4">
    <name type="scientific">Peronospora effusa</name>
    <dbReference type="NCBI Taxonomy" id="542832"/>
    <lineage>
        <taxon>Eukaryota</taxon>
        <taxon>Sar</taxon>
        <taxon>Stramenopiles</taxon>
        <taxon>Oomycota</taxon>
        <taxon>Peronosporomycetes</taxon>
        <taxon>Peronosporales</taxon>
        <taxon>Peronosporaceae</taxon>
        <taxon>Peronospora</taxon>
    </lineage>
</organism>
<reference evidence="4 5" key="1">
    <citation type="submission" date="2018-06" db="EMBL/GenBank/DDBJ databases">
        <title>Comparative genomics of downy mildews reveals potential adaptations to biotrophy.</title>
        <authorList>
            <person name="Fletcher K."/>
            <person name="Klosterman S.J."/>
            <person name="Derevnina L."/>
            <person name="Martin F."/>
            <person name="Koike S."/>
            <person name="Reyes Chin-Wo S."/>
            <person name="Mou B."/>
            <person name="Michelmore R."/>
        </authorList>
    </citation>
    <scope>NUCLEOTIDE SEQUENCE [LARGE SCALE GENOMIC DNA]</scope>
    <source>
        <strain evidence="3 5">R13</strain>
        <strain evidence="2 4">R14</strain>
    </source>
</reference>
<feature type="compositionally biased region" description="Low complexity" evidence="1">
    <location>
        <begin position="46"/>
        <end position="57"/>
    </location>
</feature>
<feature type="compositionally biased region" description="Low complexity" evidence="1">
    <location>
        <begin position="588"/>
        <end position="604"/>
    </location>
</feature>
<dbReference type="EMBL" id="QLLG01000416">
    <property type="protein sequence ID" value="RMX63353.1"/>
    <property type="molecule type" value="Genomic_DNA"/>
</dbReference>
<feature type="compositionally biased region" description="Polar residues" evidence="1">
    <location>
        <begin position="398"/>
        <end position="408"/>
    </location>
</feature>